<accession>A0A1H8LQH2</accession>
<organism evidence="2 3">
    <name type="scientific">Rhodopseudomonas pseudopalustris</name>
    <dbReference type="NCBI Taxonomy" id="1513892"/>
    <lineage>
        <taxon>Bacteria</taxon>
        <taxon>Pseudomonadati</taxon>
        <taxon>Pseudomonadota</taxon>
        <taxon>Alphaproteobacteria</taxon>
        <taxon>Hyphomicrobiales</taxon>
        <taxon>Nitrobacteraceae</taxon>
        <taxon>Rhodopseudomonas</taxon>
    </lineage>
</organism>
<gene>
    <name evidence="2" type="ORF">SAMN05444123_101175</name>
</gene>
<evidence type="ECO:0008006" key="4">
    <source>
        <dbReference type="Google" id="ProtNLM"/>
    </source>
</evidence>
<feature type="compositionally biased region" description="Polar residues" evidence="1">
    <location>
        <begin position="83"/>
        <end position="95"/>
    </location>
</feature>
<protein>
    <recommendedName>
        <fullName evidence="4">DUF2946 domain-containing protein</fullName>
    </recommendedName>
</protein>
<dbReference type="Proteomes" id="UP000199615">
    <property type="component" value="Unassembled WGS sequence"/>
</dbReference>
<dbReference type="OrthoDB" id="8241865at2"/>
<dbReference type="EMBL" id="FODT01000001">
    <property type="protein sequence ID" value="SEO07313.1"/>
    <property type="molecule type" value="Genomic_DNA"/>
</dbReference>
<sequence length="166" mass="17347">MLFSLTRNQRIKAGWIVALVYLLCILVPTLSHALPGEHAVAHCMPPEGGMSGSAHVHDEAVQPIHAHLDGQTHDHSPAPPKATSGNHGQSSTATPQADDEGSSSKGPHTANGQCCALMCVSAMPASHFDIAMPPMSNALRIATSYRALADNGPAVRDRPPSPDLIA</sequence>
<proteinExistence type="predicted"/>
<feature type="region of interest" description="Disordered" evidence="1">
    <location>
        <begin position="69"/>
        <end position="107"/>
    </location>
</feature>
<name>A0A1H8LQH2_9BRAD</name>
<dbReference type="AlphaFoldDB" id="A0A1H8LQH2"/>
<keyword evidence="3" id="KW-1185">Reference proteome</keyword>
<dbReference type="RefSeq" id="WP_092681067.1">
    <property type="nucleotide sequence ID" value="NZ_FODT01000001.1"/>
</dbReference>
<evidence type="ECO:0000313" key="3">
    <source>
        <dbReference type="Proteomes" id="UP000199615"/>
    </source>
</evidence>
<evidence type="ECO:0000256" key="1">
    <source>
        <dbReference type="SAM" id="MobiDB-lite"/>
    </source>
</evidence>
<reference evidence="3" key="1">
    <citation type="submission" date="2016-10" db="EMBL/GenBank/DDBJ databases">
        <authorList>
            <person name="Varghese N."/>
            <person name="Submissions S."/>
        </authorList>
    </citation>
    <scope>NUCLEOTIDE SEQUENCE [LARGE SCALE GENOMIC DNA]</scope>
    <source>
        <strain evidence="3">DSM 123</strain>
    </source>
</reference>
<evidence type="ECO:0000313" key="2">
    <source>
        <dbReference type="EMBL" id="SEO07313.1"/>
    </source>
</evidence>